<reference evidence="1 2" key="1">
    <citation type="journal article" date="2016" name="Arch. Microbiol.">
        <title>Streptomyces zhihengii sp. nov., isolated from rhizospheric soil of Psammosilene tunicoides.</title>
        <authorList>
            <person name="Huang M.J."/>
            <person name="Fei J.J."/>
            <person name="Salam N."/>
            <person name="Kim C.J."/>
            <person name="Hozzein W.N."/>
            <person name="Xiao M."/>
            <person name="Huang H.Q."/>
            <person name="Li W.J."/>
        </authorList>
    </citation>
    <scope>NUCLEOTIDE SEQUENCE [LARGE SCALE GENOMIC DNA]</scope>
    <source>
        <strain evidence="1 2">YIM T102</strain>
    </source>
</reference>
<dbReference type="RefSeq" id="WP_205377875.1">
    <property type="nucleotide sequence ID" value="NZ_JAFEJA010000002.1"/>
</dbReference>
<protein>
    <submittedName>
        <fullName evidence="1">SUKH-4 family immunity protein</fullName>
    </submittedName>
</protein>
<organism evidence="1 2">
    <name type="scientific">Streptomyces zhihengii</name>
    <dbReference type="NCBI Taxonomy" id="1818004"/>
    <lineage>
        <taxon>Bacteria</taxon>
        <taxon>Bacillati</taxon>
        <taxon>Actinomycetota</taxon>
        <taxon>Actinomycetes</taxon>
        <taxon>Kitasatosporales</taxon>
        <taxon>Streptomycetaceae</taxon>
        <taxon>Streptomyces</taxon>
    </lineage>
</organism>
<gene>
    <name evidence="1" type="ORF">JE024_34955</name>
</gene>
<evidence type="ECO:0000313" key="2">
    <source>
        <dbReference type="Proteomes" id="UP000664109"/>
    </source>
</evidence>
<dbReference type="InterPro" id="IPR025851">
    <property type="entry name" value="SUKH-4"/>
</dbReference>
<proteinExistence type="predicted"/>
<sequence>MLTTIPPQRLLDVFGITGVVYFAIPQESGLRQETAGFLSFTGLPTSKWFTPEDDLEERESISRTSGLLEYFEDEGSEAPAGCESWEILGRLLHWTIFIDPESGKVYEIPEGDDVITEIHADVTSLVHALIVLQEGEREFKGISDPDYTVHADIVERMKSEILRIDETPFSGAESCWNRLFEEISLGMWG</sequence>
<evidence type="ECO:0000313" key="1">
    <source>
        <dbReference type="EMBL" id="MBM9623792.1"/>
    </source>
</evidence>
<comment type="caution">
    <text evidence="1">The sequence shown here is derived from an EMBL/GenBank/DDBJ whole genome shotgun (WGS) entry which is preliminary data.</text>
</comment>
<dbReference type="EMBL" id="JAFEJA010000002">
    <property type="protein sequence ID" value="MBM9623792.1"/>
    <property type="molecule type" value="Genomic_DNA"/>
</dbReference>
<dbReference type="Pfam" id="PF14435">
    <property type="entry name" value="SUKH-4"/>
    <property type="match status" value="1"/>
</dbReference>
<dbReference type="Proteomes" id="UP000664109">
    <property type="component" value="Unassembled WGS sequence"/>
</dbReference>
<name>A0ABS2V2V0_9ACTN</name>
<keyword evidence="2" id="KW-1185">Reference proteome</keyword>
<accession>A0ABS2V2V0</accession>